<name>A0A133YGA4_9FIRM</name>
<dbReference type="PATRIC" id="fig|1497955.3.peg.377"/>
<keyword evidence="2" id="KW-1185">Reference proteome</keyword>
<proteinExistence type="predicted"/>
<dbReference type="Gene3D" id="1.20.1110.10">
    <property type="entry name" value="Calcium-transporting ATPase, transmembrane domain"/>
    <property type="match status" value="1"/>
</dbReference>
<organism evidence="1 2">
    <name type="scientific">Amygdalobacter nucleatus</name>
    <dbReference type="NCBI Taxonomy" id="3029274"/>
    <lineage>
        <taxon>Bacteria</taxon>
        <taxon>Bacillati</taxon>
        <taxon>Bacillota</taxon>
        <taxon>Clostridia</taxon>
        <taxon>Eubacteriales</taxon>
        <taxon>Oscillospiraceae</taxon>
        <taxon>Amygdalobacter</taxon>
    </lineage>
</organism>
<evidence type="ECO:0000313" key="2">
    <source>
        <dbReference type="Proteomes" id="UP000070080"/>
    </source>
</evidence>
<dbReference type="EMBL" id="LSCV01000005">
    <property type="protein sequence ID" value="KXB42219.1"/>
    <property type="molecule type" value="Genomic_DNA"/>
</dbReference>
<dbReference type="AlphaFoldDB" id="A0A133YGA4"/>
<reference evidence="2" key="1">
    <citation type="submission" date="2016-01" db="EMBL/GenBank/DDBJ databases">
        <authorList>
            <person name="Mitreva M."/>
            <person name="Pepin K.H."/>
            <person name="Mihindukulasuriya K.A."/>
            <person name="Fulton R."/>
            <person name="Fronick C."/>
            <person name="O'Laughlin M."/>
            <person name="Miner T."/>
            <person name="Herter B."/>
            <person name="Rosa B.A."/>
            <person name="Cordes M."/>
            <person name="Tomlinson C."/>
            <person name="Wollam A."/>
            <person name="Palsikar V.B."/>
            <person name="Mardis E.R."/>
            <person name="Wilson R.K."/>
        </authorList>
    </citation>
    <scope>NUCLEOTIDE SEQUENCE [LARGE SCALE GENOMIC DNA]</scope>
    <source>
        <strain evidence="2">KA00274</strain>
    </source>
</reference>
<accession>A0A133YGA4</accession>
<evidence type="ECO:0000313" key="1">
    <source>
        <dbReference type="EMBL" id="KXB42219.1"/>
    </source>
</evidence>
<protein>
    <submittedName>
        <fullName evidence="1">Uncharacterized protein</fullName>
    </submittedName>
</protein>
<dbReference type="STRING" id="1497955.HMPREF1872_00393"/>
<dbReference type="Proteomes" id="UP000070080">
    <property type="component" value="Unassembled WGS sequence"/>
</dbReference>
<sequence>MAAKIILLKQDLQVLIDGIKEGRRTFANTLKYIFLSKFC</sequence>
<gene>
    <name evidence="1" type="ORF">HMPREF1872_00393</name>
</gene>
<comment type="caution">
    <text evidence="1">The sequence shown here is derived from an EMBL/GenBank/DDBJ whole genome shotgun (WGS) entry which is preliminary data.</text>
</comment>